<dbReference type="Proteomes" id="UP001056778">
    <property type="component" value="Chromosome 5"/>
</dbReference>
<sequence length="297" mass="32343">MIFLLIPGCAGVIVGHPLDTIKVHLQTQNTKNPRYNGAYQCFKYLVAKDGVRGLYRGISSPLSGVAAINAVVFGVYGNTRRIQNNPDALTSCMVAGAASGICQSFFNSPMELVKIRMQVSGDNRSAFAVAKEIYKLEGFKGVFRGLNITIAREIPAFVTYFATYECLTRTSDNSPVSTMTMLVAGGTAGVVSWLISYPVDIIKSRMQMDGMNGSRMYKNGLDCVRKGVAVEGYSFLFRGLAPTLVRAFPVNASCFAVVTWTMRLFNEMPAIESSGASVWDNFLQNSQPAETSTLLLQ</sequence>
<gene>
    <name evidence="1" type="ORF">MML48_5g00009980</name>
</gene>
<name>A0ACB9T166_HOLOL</name>
<accession>A0ACB9T166</accession>
<dbReference type="EMBL" id="CM043019">
    <property type="protein sequence ID" value="KAI4460550.1"/>
    <property type="molecule type" value="Genomic_DNA"/>
</dbReference>
<protein>
    <submittedName>
        <fullName evidence="1">Mitochondrial basic amino acids transporter-related</fullName>
    </submittedName>
</protein>
<comment type="caution">
    <text evidence="1">The sequence shown here is derived from an EMBL/GenBank/DDBJ whole genome shotgun (WGS) entry which is preliminary data.</text>
</comment>
<evidence type="ECO:0000313" key="2">
    <source>
        <dbReference type="Proteomes" id="UP001056778"/>
    </source>
</evidence>
<proteinExistence type="predicted"/>
<organism evidence="1 2">
    <name type="scientific">Holotrichia oblita</name>
    <name type="common">Chafer beetle</name>
    <dbReference type="NCBI Taxonomy" id="644536"/>
    <lineage>
        <taxon>Eukaryota</taxon>
        <taxon>Metazoa</taxon>
        <taxon>Ecdysozoa</taxon>
        <taxon>Arthropoda</taxon>
        <taxon>Hexapoda</taxon>
        <taxon>Insecta</taxon>
        <taxon>Pterygota</taxon>
        <taxon>Neoptera</taxon>
        <taxon>Endopterygota</taxon>
        <taxon>Coleoptera</taxon>
        <taxon>Polyphaga</taxon>
        <taxon>Scarabaeiformia</taxon>
        <taxon>Scarabaeidae</taxon>
        <taxon>Melolonthinae</taxon>
        <taxon>Holotrichia</taxon>
    </lineage>
</organism>
<keyword evidence="2" id="KW-1185">Reference proteome</keyword>
<evidence type="ECO:0000313" key="1">
    <source>
        <dbReference type="EMBL" id="KAI4460550.1"/>
    </source>
</evidence>
<reference evidence="1" key="1">
    <citation type="submission" date="2022-04" db="EMBL/GenBank/DDBJ databases">
        <title>Chromosome-scale genome assembly of Holotrichia oblita Faldermann.</title>
        <authorList>
            <person name="Rongchong L."/>
        </authorList>
    </citation>
    <scope>NUCLEOTIDE SEQUENCE</scope>
    <source>
        <strain evidence="1">81SQS9</strain>
    </source>
</reference>